<dbReference type="AlphaFoldDB" id="A0A2H3BCA3"/>
<reference evidence="3" key="1">
    <citation type="journal article" date="2017" name="Nat. Ecol. Evol.">
        <title>Genome expansion and lineage-specific genetic innovations in the forest pathogenic fungi Armillaria.</title>
        <authorList>
            <person name="Sipos G."/>
            <person name="Prasanna A.N."/>
            <person name="Walter M.C."/>
            <person name="O'Connor E."/>
            <person name="Balint B."/>
            <person name="Krizsan K."/>
            <person name="Kiss B."/>
            <person name="Hess J."/>
            <person name="Varga T."/>
            <person name="Slot J."/>
            <person name="Riley R."/>
            <person name="Boka B."/>
            <person name="Rigling D."/>
            <person name="Barry K."/>
            <person name="Lee J."/>
            <person name="Mihaltcheva S."/>
            <person name="LaButti K."/>
            <person name="Lipzen A."/>
            <person name="Waldron R."/>
            <person name="Moloney N.M."/>
            <person name="Sperisen C."/>
            <person name="Kredics L."/>
            <person name="Vagvoelgyi C."/>
            <person name="Patrignani A."/>
            <person name="Fitzpatrick D."/>
            <person name="Nagy I."/>
            <person name="Doyle S."/>
            <person name="Anderson J.B."/>
            <person name="Grigoriev I.V."/>
            <person name="Gueldener U."/>
            <person name="Muensterkoetter M."/>
            <person name="Nagy L.G."/>
        </authorList>
    </citation>
    <scope>NUCLEOTIDE SEQUENCE [LARGE SCALE GENOMIC DNA]</scope>
    <source>
        <strain evidence="3">28-4</strain>
    </source>
</reference>
<evidence type="ECO:0000313" key="3">
    <source>
        <dbReference type="Proteomes" id="UP000218334"/>
    </source>
</evidence>
<keyword evidence="3" id="KW-1185">Reference proteome</keyword>
<dbReference type="Proteomes" id="UP000218334">
    <property type="component" value="Unassembled WGS sequence"/>
</dbReference>
<evidence type="ECO:0000313" key="2">
    <source>
        <dbReference type="EMBL" id="PBK68501.1"/>
    </source>
</evidence>
<proteinExistence type="predicted"/>
<organism evidence="2 3">
    <name type="scientific">Armillaria solidipes</name>
    <dbReference type="NCBI Taxonomy" id="1076256"/>
    <lineage>
        <taxon>Eukaryota</taxon>
        <taxon>Fungi</taxon>
        <taxon>Dikarya</taxon>
        <taxon>Basidiomycota</taxon>
        <taxon>Agaricomycotina</taxon>
        <taxon>Agaricomycetes</taxon>
        <taxon>Agaricomycetidae</taxon>
        <taxon>Agaricales</taxon>
        <taxon>Marasmiineae</taxon>
        <taxon>Physalacriaceae</taxon>
        <taxon>Armillaria</taxon>
    </lineage>
</organism>
<protein>
    <submittedName>
        <fullName evidence="2">Uncharacterized protein</fullName>
    </submittedName>
</protein>
<feature type="transmembrane region" description="Helical" evidence="1">
    <location>
        <begin position="12"/>
        <end position="34"/>
    </location>
</feature>
<dbReference type="STRING" id="1076256.A0A2H3BCA3"/>
<keyword evidence="1" id="KW-1133">Transmembrane helix</keyword>
<evidence type="ECO:0000256" key="1">
    <source>
        <dbReference type="SAM" id="Phobius"/>
    </source>
</evidence>
<keyword evidence="1" id="KW-0472">Membrane</keyword>
<keyword evidence="1" id="KW-0812">Transmembrane</keyword>
<dbReference type="EMBL" id="KZ293432">
    <property type="protein sequence ID" value="PBK68501.1"/>
    <property type="molecule type" value="Genomic_DNA"/>
</dbReference>
<accession>A0A2H3BCA3</accession>
<gene>
    <name evidence="2" type="ORF">ARMSODRAFT_1040091</name>
</gene>
<name>A0A2H3BCA3_9AGAR</name>
<sequence>MPTDSLLATKRIRCCFFSSLVFVTMVPVACIIFGKTLHPREFEYHAPAASVDDGTRMRKISLSADLISADLKKGQAVLDWAIVDDTCSGPSLANCTTINIYFAANLLQQSDMNRSKPSSSNKPTDPTFIWNITAYESDDYSDFLVFQTVSAIFYPTTANTDSKHPIRHSHASDVYYPFNRYTAEVFCFAEDASTNAPVKLHLQDTSGLVGDLKIQPTILSDTDSRFGFRQRNEIVVVPISTVFAFTQLRSTMPGAPDGFGDILDPAKDSREQLTWSALVKALSWRRNATVKSTNADSVRESYDMRPLISASDKIELQRFDGNQCSTDAGDIVGSREKIVEGSSRHNAG</sequence>